<protein>
    <submittedName>
        <fullName evidence="5">Kinase D-interacting substrate of 220 kDa B</fullName>
    </submittedName>
</protein>
<feature type="repeat" description="ANK" evidence="3">
    <location>
        <begin position="511"/>
        <end position="543"/>
    </location>
</feature>
<keyword evidence="6" id="KW-1185">Reference proteome</keyword>
<feature type="compositionally biased region" description="Pro residues" evidence="4">
    <location>
        <begin position="158"/>
        <end position="169"/>
    </location>
</feature>
<evidence type="ECO:0000256" key="3">
    <source>
        <dbReference type="PROSITE-ProRule" id="PRU00023"/>
    </source>
</evidence>
<keyword evidence="2 3" id="KW-0040">ANK repeat</keyword>
<dbReference type="Pfam" id="PF12796">
    <property type="entry name" value="Ank_2"/>
    <property type="match status" value="1"/>
</dbReference>
<dbReference type="EMBL" id="CASHTH010001255">
    <property type="protein sequence ID" value="CAI8013362.1"/>
    <property type="molecule type" value="Genomic_DNA"/>
</dbReference>
<feature type="repeat" description="ANK" evidence="3">
    <location>
        <begin position="448"/>
        <end position="477"/>
    </location>
</feature>
<dbReference type="Pfam" id="PF00023">
    <property type="entry name" value="Ank"/>
    <property type="match status" value="2"/>
</dbReference>
<evidence type="ECO:0000313" key="5">
    <source>
        <dbReference type="EMBL" id="CAI8013362.1"/>
    </source>
</evidence>
<dbReference type="PANTHER" id="PTHR24171:SF9">
    <property type="entry name" value="ANKYRIN REPEAT DOMAIN-CONTAINING PROTEIN 39"/>
    <property type="match status" value="1"/>
</dbReference>
<dbReference type="Gene3D" id="1.25.40.20">
    <property type="entry name" value="Ankyrin repeat-containing domain"/>
    <property type="match status" value="2"/>
</dbReference>
<feature type="compositionally biased region" description="Low complexity" evidence="4">
    <location>
        <begin position="114"/>
        <end position="157"/>
    </location>
</feature>
<comment type="caution">
    <text evidence="5">The sequence shown here is derived from an EMBL/GenBank/DDBJ whole genome shotgun (WGS) entry which is preliminary data.</text>
</comment>
<dbReference type="SUPFAM" id="SSF48403">
    <property type="entry name" value="Ankyrin repeat"/>
    <property type="match status" value="1"/>
</dbReference>
<dbReference type="SMART" id="SM00248">
    <property type="entry name" value="ANK"/>
    <property type="match status" value="4"/>
</dbReference>
<keyword evidence="5" id="KW-0418">Kinase</keyword>
<dbReference type="Proteomes" id="UP001174909">
    <property type="component" value="Unassembled WGS sequence"/>
</dbReference>
<feature type="repeat" description="ANK" evidence="3">
    <location>
        <begin position="478"/>
        <end position="510"/>
    </location>
</feature>
<dbReference type="AlphaFoldDB" id="A0AA35WH15"/>
<dbReference type="InterPro" id="IPR036770">
    <property type="entry name" value="Ankyrin_rpt-contain_sf"/>
</dbReference>
<dbReference type="PROSITE" id="PS50297">
    <property type="entry name" value="ANK_REP_REGION"/>
    <property type="match status" value="4"/>
</dbReference>
<evidence type="ECO:0000256" key="4">
    <source>
        <dbReference type="SAM" id="MobiDB-lite"/>
    </source>
</evidence>
<accession>A0AA35WH15</accession>
<evidence type="ECO:0000313" key="6">
    <source>
        <dbReference type="Proteomes" id="UP001174909"/>
    </source>
</evidence>
<name>A0AA35WH15_GEOBA</name>
<dbReference type="PANTHER" id="PTHR24171">
    <property type="entry name" value="ANKYRIN REPEAT DOMAIN-CONTAINING PROTEIN 39-RELATED"/>
    <property type="match status" value="1"/>
</dbReference>
<feature type="repeat" description="ANK" evidence="3">
    <location>
        <begin position="544"/>
        <end position="576"/>
    </location>
</feature>
<evidence type="ECO:0000256" key="2">
    <source>
        <dbReference type="ARBA" id="ARBA00023043"/>
    </source>
</evidence>
<reference evidence="5" key="1">
    <citation type="submission" date="2023-03" db="EMBL/GenBank/DDBJ databases">
        <authorList>
            <person name="Steffen K."/>
            <person name="Cardenas P."/>
        </authorList>
    </citation>
    <scope>NUCLEOTIDE SEQUENCE</scope>
</reference>
<evidence type="ECO:0000256" key="1">
    <source>
        <dbReference type="ARBA" id="ARBA00022737"/>
    </source>
</evidence>
<dbReference type="InterPro" id="IPR002110">
    <property type="entry name" value="Ankyrin_rpt"/>
</dbReference>
<proteinExistence type="predicted"/>
<dbReference type="PROSITE" id="PS50088">
    <property type="entry name" value="ANK_REPEAT"/>
    <property type="match status" value="4"/>
</dbReference>
<sequence>MADNGERPEITALRTNLTSITDTVTVGDNLQWFSNCLVEKAFIARRTARAILGGGATPAHKAGQLIDGVFAVILPSDRKSHWFAEFVSIFSTDPAYAELVEKLKRHVVQTNQQQLQSPIPASPSASSSLHVPASSGTTPATSSEESPAPSSTTTSSLPPVPPPPSPNHPSAPSFWTVEKVKSTIQEFRKTFSKLHADVVIEMSNKESENKAILEELRSHLLLLPVRKATLHVKFFDKNEKDIIEAKDARMIMAIPCRYVDYRNNEILLHIVIAFCEEELQKRMKNFCELLEEFEIATTIDVYKKAIPNEVDEEVMNGFSNMIVKIDKPESQYTLHEVRKLNKAIIVKSTLCSHSIYIGAVSRNCVVVRLRFPSSAVGWVLAAITPDFMTTHLLTEVTVDGHQLSLIQAQRYELNNELIIAGRAGQVIRAASLLNSGADIQTKDQVFWTPLKWASRNGHLQVVRLLISREAQLNHQDEFGTSALTTAAWHGHTDVVVELVKVGANLDLQRNDGDSALMLAVKNGHTDVVVELVKAGAKLDLQNKEGDSAVMLAARRGHTSIVVEMVKAGANLDLQKKVQNYI</sequence>
<feature type="region of interest" description="Disordered" evidence="4">
    <location>
        <begin position="114"/>
        <end position="173"/>
    </location>
</feature>
<keyword evidence="1" id="KW-0677">Repeat</keyword>
<dbReference type="GO" id="GO:0016301">
    <property type="term" value="F:kinase activity"/>
    <property type="evidence" value="ECO:0007669"/>
    <property type="project" value="UniProtKB-KW"/>
</dbReference>
<gene>
    <name evidence="5" type="ORF">GBAR_LOCUS8486</name>
</gene>
<keyword evidence="5" id="KW-0808">Transferase</keyword>
<organism evidence="5 6">
    <name type="scientific">Geodia barretti</name>
    <name type="common">Barrett's horny sponge</name>
    <dbReference type="NCBI Taxonomy" id="519541"/>
    <lineage>
        <taxon>Eukaryota</taxon>
        <taxon>Metazoa</taxon>
        <taxon>Porifera</taxon>
        <taxon>Demospongiae</taxon>
        <taxon>Heteroscleromorpha</taxon>
        <taxon>Tetractinellida</taxon>
        <taxon>Astrophorina</taxon>
        <taxon>Geodiidae</taxon>
        <taxon>Geodia</taxon>
    </lineage>
</organism>